<evidence type="ECO:0000313" key="1">
    <source>
        <dbReference type="EMBL" id="BCQ34843.1"/>
    </source>
</evidence>
<protein>
    <submittedName>
        <fullName evidence="1">Uncharacterized protein</fullName>
    </submittedName>
</protein>
<accession>A0ABM7N0B1</accession>
<organism evidence="1 2">
    <name type="scientific">Erwinia rhapontici</name>
    <name type="common">Pectobacterium rhapontici</name>
    <dbReference type="NCBI Taxonomy" id="55212"/>
    <lineage>
        <taxon>Bacteria</taxon>
        <taxon>Pseudomonadati</taxon>
        <taxon>Pseudomonadota</taxon>
        <taxon>Gammaproteobacteria</taxon>
        <taxon>Enterobacterales</taxon>
        <taxon>Erwiniaceae</taxon>
        <taxon>Erwinia</taxon>
    </lineage>
</organism>
<evidence type="ECO:0000313" key="2">
    <source>
        <dbReference type="Proteomes" id="UP000677515"/>
    </source>
</evidence>
<reference evidence="1 2" key="1">
    <citation type="submission" date="2021-01" db="EMBL/GenBank/DDBJ databases">
        <title>Complete genome sequence of Erwinia rhapontici MAFF 311153.</title>
        <authorList>
            <person name="Morohoshi T."/>
            <person name="Someya N."/>
        </authorList>
    </citation>
    <scope>NUCLEOTIDE SEQUENCE [LARGE SCALE GENOMIC DNA]</scope>
    <source>
        <strain evidence="1 2">MAFF 311153</strain>
    </source>
</reference>
<proteinExistence type="predicted"/>
<dbReference type="Gene3D" id="3.30.470.20">
    <property type="entry name" value="ATP-grasp fold, B domain"/>
    <property type="match status" value="1"/>
</dbReference>
<name>A0ABM7N0B1_ERWRD</name>
<dbReference type="Proteomes" id="UP000677515">
    <property type="component" value="Chromosome"/>
</dbReference>
<sequence length="105" mass="11900">MYDLELLIQCGMPASDIALPHSQHRSRPSFFVVYPKISGSINALNTPETEAEIDIDWQVTAGQEVSDTTTNIDYAARFFVTCNNVDEAKRTFEYLTREFKAVDYA</sequence>
<gene>
    <name evidence="1" type="ORF">ERHA53_21860</name>
</gene>
<dbReference type="EMBL" id="AP024329">
    <property type="protein sequence ID" value="BCQ34843.1"/>
    <property type="molecule type" value="Genomic_DNA"/>
</dbReference>
<keyword evidence="2" id="KW-1185">Reference proteome</keyword>